<dbReference type="PANTHER" id="PTHR47696">
    <property type="entry name" value="THAP DOMAIN-CONTAINING PROTEIN 2"/>
    <property type="match status" value="1"/>
</dbReference>
<feature type="compositionally biased region" description="Basic residues" evidence="6">
    <location>
        <begin position="87"/>
        <end position="96"/>
    </location>
</feature>
<dbReference type="Pfam" id="PF05485">
    <property type="entry name" value="THAP"/>
    <property type="match status" value="1"/>
</dbReference>
<keyword evidence="9" id="KW-1185">Reference proteome</keyword>
<sequence length="217" mass="24530">MPRCAAFACSKLSTKGCGNTFHLFPKNIERRQLWVARMRRQEFKPSNRAVLCSDHFEEAYFDKTGQTVRLRPDAVPTIFNFPDHLQKKAGSRKPPARRQPAEQHKNPPEAGSNHQQTSLDKEISAADHQYCTASPQSTKRKLHQTVDAFQAYKKRLKLGQQQTRRLQKKVEALQNAVDSMQSSHMISESSPGSGCITRPGHSQTLPLASWAERHLAS</sequence>
<proteinExistence type="predicted"/>
<dbReference type="Proteomes" id="UP001369086">
    <property type="component" value="Unassembled WGS sequence"/>
</dbReference>
<evidence type="ECO:0000256" key="5">
    <source>
        <dbReference type="PROSITE-ProRule" id="PRU00309"/>
    </source>
</evidence>
<comment type="caution">
    <text evidence="8">The sequence shown here is derived from an EMBL/GenBank/DDBJ whole genome shotgun (WGS) entry which is preliminary data.</text>
</comment>
<dbReference type="SMART" id="SM00692">
    <property type="entry name" value="DM3"/>
    <property type="match status" value="1"/>
</dbReference>
<gene>
    <name evidence="8" type="ORF">HHUSO_G26176</name>
</gene>
<evidence type="ECO:0000256" key="2">
    <source>
        <dbReference type="ARBA" id="ARBA00022771"/>
    </source>
</evidence>
<accession>A0ABR0YNA5</accession>
<keyword evidence="1" id="KW-0479">Metal-binding</keyword>
<evidence type="ECO:0000256" key="4">
    <source>
        <dbReference type="ARBA" id="ARBA00023125"/>
    </source>
</evidence>
<keyword evidence="2 5" id="KW-0863">Zinc-finger</keyword>
<evidence type="ECO:0000256" key="3">
    <source>
        <dbReference type="ARBA" id="ARBA00022833"/>
    </source>
</evidence>
<evidence type="ECO:0000313" key="8">
    <source>
        <dbReference type="EMBL" id="KAK6474035.1"/>
    </source>
</evidence>
<evidence type="ECO:0000259" key="7">
    <source>
        <dbReference type="PROSITE" id="PS50950"/>
    </source>
</evidence>
<protein>
    <submittedName>
        <fullName evidence="8">THAP domain-containing protein 2-like</fullName>
    </submittedName>
</protein>
<keyword evidence="3" id="KW-0862">Zinc</keyword>
<evidence type="ECO:0000256" key="6">
    <source>
        <dbReference type="SAM" id="MobiDB-lite"/>
    </source>
</evidence>
<dbReference type="InterPro" id="IPR006612">
    <property type="entry name" value="THAP_Znf"/>
</dbReference>
<organism evidence="8 9">
    <name type="scientific">Huso huso</name>
    <name type="common">Beluga</name>
    <name type="synonym">Acipenser huso</name>
    <dbReference type="NCBI Taxonomy" id="61971"/>
    <lineage>
        <taxon>Eukaryota</taxon>
        <taxon>Metazoa</taxon>
        <taxon>Chordata</taxon>
        <taxon>Craniata</taxon>
        <taxon>Vertebrata</taxon>
        <taxon>Euteleostomi</taxon>
        <taxon>Actinopterygii</taxon>
        <taxon>Chondrostei</taxon>
        <taxon>Acipenseriformes</taxon>
        <taxon>Acipenseridae</taxon>
        <taxon>Huso</taxon>
    </lineage>
</organism>
<dbReference type="PANTHER" id="PTHR47696:SF2">
    <property type="entry name" value="PROVISIONAL ORTHOLOG OF THAP DOMAIN CONTAINING 1"/>
    <property type="match status" value="1"/>
</dbReference>
<dbReference type="Gene3D" id="6.20.210.20">
    <property type="entry name" value="THAP domain"/>
    <property type="match status" value="1"/>
</dbReference>
<feature type="domain" description="THAP-type" evidence="7">
    <location>
        <begin position="1"/>
        <end position="79"/>
    </location>
</feature>
<dbReference type="InterPro" id="IPR038441">
    <property type="entry name" value="THAP_Znf_sf"/>
</dbReference>
<dbReference type="InterPro" id="IPR026521">
    <property type="entry name" value="THAP2"/>
</dbReference>
<keyword evidence="4 5" id="KW-0238">DNA-binding</keyword>
<dbReference type="EMBL" id="JAHFZB010000026">
    <property type="protein sequence ID" value="KAK6474035.1"/>
    <property type="molecule type" value="Genomic_DNA"/>
</dbReference>
<dbReference type="PROSITE" id="PS50950">
    <property type="entry name" value="ZF_THAP"/>
    <property type="match status" value="1"/>
</dbReference>
<dbReference type="SUPFAM" id="SSF57716">
    <property type="entry name" value="Glucocorticoid receptor-like (DNA-binding domain)"/>
    <property type="match status" value="1"/>
</dbReference>
<reference evidence="8 9" key="1">
    <citation type="submission" date="2021-05" db="EMBL/GenBank/DDBJ databases">
        <authorList>
            <person name="Zahm M."/>
            <person name="Klopp C."/>
            <person name="Cabau C."/>
            <person name="Kuhl H."/>
            <person name="Suciu R."/>
            <person name="Ciorpac M."/>
            <person name="Holostenco D."/>
            <person name="Gessner J."/>
            <person name="Wuertz S."/>
            <person name="Hohne C."/>
            <person name="Stock M."/>
            <person name="Gislard M."/>
            <person name="Lluch J."/>
            <person name="Milhes M."/>
            <person name="Lampietro C."/>
            <person name="Lopez Roques C."/>
            <person name="Donnadieu C."/>
            <person name="Du K."/>
            <person name="Schartl M."/>
            <person name="Guiguen Y."/>
        </authorList>
    </citation>
    <scope>NUCLEOTIDE SEQUENCE [LARGE SCALE GENOMIC DNA]</scope>
    <source>
        <strain evidence="8">Hh-F2</strain>
        <tissue evidence="8">Blood</tissue>
    </source>
</reference>
<feature type="region of interest" description="Disordered" evidence="6">
    <location>
        <begin position="81"/>
        <end position="119"/>
    </location>
</feature>
<evidence type="ECO:0000256" key="1">
    <source>
        <dbReference type="ARBA" id="ARBA00022723"/>
    </source>
</evidence>
<evidence type="ECO:0000313" key="9">
    <source>
        <dbReference type="Proteomes" id="UP001369086"/>
    </source>
</evidence>
<name>A0ABR0YNA5_HUSHU</name>
<dbReference type="SMART" id="SM00980">
    <property type="entry name" value="THAP"/>
    <property type="match status" value="1"/>
</dbReference>
<feature type="region of interest" description="Disordered" evidence="6">
    <location>
        <begin position="182"/>
        <end position="202"/>
    </location>
</feature>